<dbReference type="EMBL" id="CAKLBY020000053">
    <property type="protein sequence ID" value="CAK7921176.1"/>
    <property type="molecule type" value="Genomic_DNA"/>
</dbReference>
<protein>
    <recommendedName>
        <fullName evidence="3">DUF4219 domain-containing protein</fullName>
    </recommendedName>
</protein>
<proteinExistence type="predicted"/>
<evidence type="ECO:0008006" key="3">
    <source>
        <dbReference type="Google" id="ProtNLM"/>
    </source>
</evidence>
<dbReference type="Pfam" id="PF14223">
    <property type="entry name" value="Retrotran_gag_2"/>
    <property type="match status" value="1"/>
</dbReference>
<sequence>MSPSVEIAFKMKFFNGTNYTLWAFKMKVFLMSKGLWDAVNGGAAVTAAQEQQAHAAIVLNLSYAQLLHVVCTENARDEWSALARVHRTHDMASRLWLKEKIASFKYTTPDMTFHVMEPEQMVLKMNGA</sequence>
<dbReference type="AlphaFoldDB" id="A0AAV1THX7"/>
<gene>
    <name evidence="1" type="ORF">PM001_LOCUS7025</name>
</gene>
<evidence type="ECO:0000313" key="1">
    <source>
        <dbReference type="EMBL" id="CAK7921176.1"/>
    </source>
</evidence>
<dbReference type="Proteomes" id="UP001162060">
    <property type="component" value="Unassembled WGS sequence"/>
</dbReference>
<name>A0AAV1THX7_9STRA</name>
<organism evidence="1 2">
    <name type="scientific">Peronospora matthiolae</name>
    <dbReference type="NCBI Taxonomy" id="2874970"/>
    <lineage>
        <taxon>Eukaryota</taxon>
        <taxon>Sar</taxon>
        <taxon>Stramenopiles</taxon>
        <taxon>Oomycota</taxon>
        <taxon>Peronosporomycetes</taxon>
        <taxon>Peronosporales</taxon>
        <taxon>Peronosporaceae</taxon>
        <taxon>Peronospora</taxon>
    </lineage>
</organism>
<accession>A0AAV1THX7</accession>
<evidence type="ECO:0000313" key="2">
    <source>
        <dbReference type="Proteomes" id="UP001162060"/>
    </source>
</evidence>
<reference evidence="1" key="1">
    <citation type="submission" date="2024-01" db="EMBL/GenBank/DDBJ databases">
        <authorList>
            <person name="Webb A."/>
        </authorList>
    </citation>
    <scope>NUCLEOTIDE SEQUENCE</scope>
    <source>
        <strain evidence="1">Pm1</strain>
    </source>
</reference>
<comment type="caution">
    <text evidence="1">The sequence shown here is derived from an EMBL/GenBank/DDBJ whole genome shotgun (WGS) entry which is preliminary data.</text>
</comment>